<reference evidence="1 2" key="1">
    <citation type="journal article" date="2021" name="Cell Host Microbe">
        <title>in vivo commensal control of Clostridioides difficile virulence.</title>
        <authorList>
            <person name="Girinathan B.P."/>
            <person name="Dibenedetto N."/>
            <person name="Worley J.N."/>
            <person name="Peltier J."/>
            <person name="Arrieta-Ortiz M.L."/>
            <person name="Rupa Christinal Immanuel S."/>
            <person name="Lavin R."/>
            <person name="Delaney M.L."/>
            <person name="Cummins C."/>
            <person name="Hoffmann M."/>
            <person name="Luo Y."/>
            <person name="Gonzalez-Escalona N."/>
            <person name="Allard M."/>
            <person name="Onderdonk A.B."/>
            <person name="Gerber G.K."/>
            <person name="Sonenshein A.L."/>
            <person name="Baliga N."/>
            <person name="Dupuy B."/>
            <person name="Bry L."/>
        </authorList>
    </citation>
    <scope>NUCLEOTIDE SEQUENCE [LARGE SCALE GENOMIC DNA]</scope>
    <source>
        <strain evidence="1 2">DSM 599</strain>
    </source>
</reference>
<dbReference type="InterPro" id="IPR003208">
    <property type="entry name" value="Dehydtase/Dehydtase_re"/>
</dbReference>
<comment type="caution">
    <text evidence="1">The sequence shown here is derived from an EMBL/GenBank/DDBJ whole genome shotgun (WGS) entry which is preliminary data.</text>
</comment>
<name>A0ABS7KZD4_CLOSR</name>
<dbReference type="InterPro" id="IPR010254">
    <property type="entry name" value="B12-dep_deHydtase_bsu"/>
</dbReference>
<dbReference type="Proteomes" id="UP001299068">
    <property type="component" value="Unassembled WGS sequence"/>
</dbReference>
<evidence type="ECO:0000313" key="2">
    <source>
        <dbReference type="Proteomes" id="UP001299068"/>
    </source>
</evidence>
<dbReference type="PIRSF" id="PIRSF011503">
    <property type="entry name" value="DdrB_PduH"/>
    <property type="match status" value="1"/>
</dbReference>
<keyword evidence="2" id="KW-1185">Reference proteome</keyword>
<evidence type="ECO:0000313" key="1">
    <source>
        <dbReference type="EMBL" id="MBY0756174.1"/>
    </source>
</evidence>
<sequence length="118" mass="13077">MVMKAYEYEIPCIYLYHSSALEDTSRFDEILWGIEEEGIPYDVKSLECNNSEELSHLGAVKSKLAVGIGVDSEGKVTLAFNKLSKDQPLFTAHLDNDPNILRDLGANAGRLVKGIAFK</sequence>
<dbReference type="Pfam" id="PF02288">
    <property type="entry name" value="Dehydratase_MU"/>
    <property type="match status" value="1"/>
</dbReference>
<dbReference type="Gene3D" id="3.40.50.10150">
    <property type="entry name" value="B12-dependent dehydatase associated subunit"/>
    <property type="match status" value="1"/>
</dbReference>
<proteinExistence type="predicted"/>
<accession>A0ABS7KZD4</accession>
<dbReference type="InterPro" id="IPR009192">
    <property type="entry name" value="Diol/glycerol_deHydtase_re_ssu"/>
</dbReference>
<dbReference type="SUPFAM" id="SSF52968">
    <property type="entry name" value="B12-dependent dehydatase associated subunit"/>
    <property type="match status" value="1"/>
</dbReference>
<protein>
    <submittedName>
        <fullName evidence="1">Glycerol dehydratase reactivase beta/small subunit family protein</fullName>
    </submittedName>
</protein>
<organism evidence="1 2">
    <name type="scientific">Clostridium sardiniense</name>
    <name type="common">Clostridium absonum</name>
    <dbReference type="NCBI Taxonomy" id="29369"/>
    <lineage>
        <taxon>Bacteria</taxon>
        <taxon>Bacillati</taxon>
        <taxon>Bacillota</taxon>
        <taxon>Clostridia</taxon>
        <taxon>Eubacteriales</taxon>
        <taxon>Clostridiaceae</taxon>
        <taxon>Clostridium</taxon>
    </lineage>
</organism>
<dbReference type="EMBL" id="JAIKTU010000009">
    <property type="protein sequence ID" value="MBY0756174.1"/>
    <property type="molecule type" value="Genomic_DNA"/>
</dbReference>
<gene>
    <name evidence="1" type="ORF">K5V21_12035</name>
</gene>